<gene>
    <name evidence="2" type="ORF">VHEMI07480</name>
</gene>
<dbReference type="AlphaFoldDB" id="A0A0A1TLS3"/>
<dbReference type="InterPro" id="IPR016181">
    <property type="entry name" value="Acyl_CoA_acyltransferase"/>
</dbReference>
<dbReference type="SUPFAM" id="SSF55729">
    <property type="entry name" value="Acyl-CoA N-acyltransferases (Nat)"/>
    <property type="match status" value="1"/>
</dbReference>
<dbReference type="GO" id="GO:0016410">
    <property type="term" value="F:N-acyltransferase activity"/>
    <property type="evidence" value="ECO:0007669"/>
    <property type="project" value="TreeGrafter"/>
</dbReference>
<name>A0A0A1TLS3_9HYPO</name>
<dbReference type="STRING" id="1531966.A0A0A1TLS3"/>
<dbReference type="EMBL" id="CDHN01000004">
    <property type="protein sequence ID" value="CEJ91788.1"/>
    <property type="molecule type" value="Genomic_DNA"/>
</dbReference>
<protein>
    <recommendedName>
        <fullName evidence="4">Acyltransferase MbtK/IucB-like conserved domain-containing protein</fullName>
    </recommendedName>
</protein>
<dbReference type="Proteomes" id="UP000039046">
    <property type="component" value="Unassembled WGS sequence"/>
</dbReference>
<dbReference type="PANTHER" id="PTHR31438:SF1">
    <property type="entry name" value="LYSINE N-ACYLTRANSFERASE C17G9.06C-RELATED"/>
    <property type="match status" value="1"/>
</dbReference>
<dbReference type="Gene3D" id="3.40.630.30">
    <property type="match status" value="1"/>
</dbReference>
<evidence type="ECO:0000313" key="3">
    <source>
        <dbReference type="Proteomes" id="UP000039046"/>
    </source>
</evidence>
<comment type="similarity">
    <text evidence="1">Belongs to the lysine N-acyltransferase MbtK family.</text>
</comment>
<dbReference type="OrthoDB" id="448427at2759"/>
<proteinExistence type="inferred from homology"/>
<dbReference type="Pfam" id="PF13523">
    <property type="entry name" value="Acetyltransf_8"/>
    <property type="match status" value="1"/>
</dbReference>
<organism evidence="2 3">
    <name type="scientific">[Torrubiella] hemipterigena</name>
    <dbReference type="NCBI Taxonomy" id="1531966"/>
    <lineage>
        <taxon>Eukaryota</taxon>
        <taxon>Fungi</taxon>
        <taxon>Dikarya</taxon>
        <taxon>Ascomycota</taxon>
        <taxon>Pezizomycotina</taxon>
        <taxon>Sordariomycetes</taxon>
        <taxon>Hypocreomycetidae</taxon>
        <taxon>Hypocreales</taxon>
        <taxon>Clavicipitaceae</taxon>
        <taxon>Clavicipitaceae incertae sedis</taxon>
        <taxon>'Torrubiella' clade</taxon>
    </lineage>
</organism>
<dbReference type="PANTHER" id="PTHR31438">
    <property type="entry name" value="LYSINE N-ACYLTRANSFERASE C17G9.06C-RELATED"/>
    <property type="match status" value="1"/>
</dbReference>
<evidence type="ECO:0000313" key="2">
    <source>
        <dbReference type="EMBL" id="CEJ91788.1"/>
    </source>
</evidence>
<keyword evidence="3" id="KW-1185">Reference proteome</keyword>
<evidence type="ECO:0008006" key="4">
    <source>
        <dbReference type="Google" id="ProtNLM"/>
    </source>
</evidence>
<evidence type="ECO:0000256" key="1">
    <source>
        <dbReference type="ARBA" id="ARBA00009893"/>
    </source>
</evidence>
<reference evidence="2 3" key="1">
    <citation type="journal article" date="2015" name="Genome Announc.">
        <title>Draft Genome Sequence and Gene Annotation of the Entomopathogenic Fungus Verticillium hemipterigenum.</title>
        <authorList>
            <person name="Horn F."/>
            <person name="Habel A."/>
            <person name="Scharf D.H."/>
            <person name="Dworschak J."/>
            <person name="Brakhage A.A."/>
            <person name="Guthke R."/>
            <person name="Hertweck C."/>
            <person name="Linde J."/>
        </authorList>
    </citation>
    <scope>NUCLEOTIDE SEQUENCE [LARGE SCALE GENOMIC DNA]</scope>
</reference>
<accession>A0A0A1TLS3</accession>
<dbReference type="HOGENOM" id="CLU_027095_1_0_1"/>
<sequence length="513" mass="58138">METAAHTPEALHLPDGQTYYVAPVFGGIGFRSNDATHDNHFPIGWTTVLHTEEERPVFAGEDATPGHEAGTEVVKKRTKAFKQPTLQNDALFISSISQPSNSEFQPPASPTRQIAMMLWVTLYWYFHQKEPEPYLHNEHSKDTPHTARPTGEWSIMIKREGIFRSKNLIPKLERMGLIATKNTAVGTELDDSGDMWSQMFVSQSMFWQIPPNLFLFTLKPVKALPSYASPTSSRPGSPAPEANQTLPLRLHSDLPGAPMPLSPGLAPSYPIGPFFSTSHLPTYYPPAPLQYTFTGDVRHPLRPKPPRMGEVFYTRFIPSQGQYLSFRVASLSPNPVPYLGPVGPKAPQHESLMTMSDTLLLQSWYENPRVNKFWGAWKENTLSSVLELPHSFPVIALWDGVPWGYFEVYWVKEDLLGKTLGSSVDDWDRGIHLLVGEEWARGRVPVWLSSLVHWCFTSEPRTMSVNLEPRIDNDRVLKVLDETGFGKERQISFPHKQSWLSRLRRETFKAPRL</sequence>